<proteinExistence type="predicted"/>
<protein>
    <submittedName>
        <fullName evidence="1">Uncharacterized protein</fullName>
    </submittedName>
</protein>
<name>A0AAW2WQI4_9LAMI</name>
<reference evidence="1" key="2">
    <citation type="journal article" date="2024" name="Plant">
        <title>Genomic evolution and insights into agronomic trait innovations of Sesamum species.</title>
        <authorList>
            <person name="Miao H."/>
            <person name="Wang L."/>
            <person name="Qu L."/>
            <person name="Liu H."/>
            <person name="Sun Y."/>
            <person name="Le M."/>
            <person name="Wang Q."/>
            <person name="Wei S."/>
            <person name="Zheng Y."/>
            <person name="Lin W."/>
            <person name="Duan Y."/>
            <person name="Cao H."/>
            <person name="Xiong S."/>
            <person name="Wang X."/>
            <person name="Wei L."/>
            <person name="Li C."/>
            <person name="Ma Q."/>
            <person name="Ju M."/>
            <person name="Zhao R."/>
            <person name="Li G."/>
            <person name="Mu C."/>
            <person name="Tian Q."/>
            <person name="Mei H."/>
            <person name="Zhang T."/>
            <person name="Gao T."/>
            <person name="Zhang H."/>
        </authorList>
    </citation>
    <scope>NUCLEOTIDE SEQUENCE</scope>
    <source>
        <strain evidence="1">KEN1</strain>
    </source>
</reference>
<evidence type="ECO:0000313" key="1">
    <source>
        <dbReference type="EMBL" id="KAL0443962.1"/>
    </source>
</evidence>
<accession>A0AAW2WQI4</accession>
<reference evidence="1" key="1">
    <citation type="submission" date="2020-06" db="EMBL/GenBank/DDBJ databases">
        <authorList>
            <person name="Li T."/>
            <person name="Hu X."/>
            <person name="Zhang T."/>
            <person name="Song X."/>
            <person name="Zhang H."/>
            <person name="Dai N."/>
            <person name="Sheng W."/>
            <person name="Hou X."/>
            <person name="Wei L."/>
        </authorList>
    </citation>
    <scope>NUCLEOTIDE SEQUENCE</scope>
    <source>
        <strain evidence="1">KEN1</strain>
        <tissue evidence="1">Leaf</tissue>
    </source>
</reference>
<gene>
    <name evidence="1" type="ORF">Slati_2118900</name>
</gene>
<dbReference type="AlphaFoldDB" id="A0AAW2WQI4"/>
<dbReference type="EMBL" id="JACGWN010000007">
    <property type="protein sequence ID" value="KAL0443962.1"/>
    <property type="molecule type" value="Genomic_DNA"/>
</dbReference>
<organism evidence="1">
    <name type="scientific">Sesamum latifolium</name>
    <dbReference type="NCBI Taxonomy" id="2727402"/>
    <lineage>
        <taxon>Eukaryota</taxon>
        <taxon>Viridiplantae</taxon>
        <taxon>Streptophyta</taxon>
        <taxon>Embryophyta</taxon>
        <taxon>Tracheophyta</taxon>
        <taxon>Spermatophyta</taxon>
        <taxon>Magnoliopsida</taxon>
        <taxon>eudicotyledons</taxon>
        <taxon>Gunneridae</taxon>
        <taxon>Pentapetalae</taxon>
        <taxon>asterids</taxon>
        <taxon>lamiids</taxon>
        <taxon>Lamiales</taxon>
        <taxon>Pedaliaceae</taxon>
        <taxon>Sesamum</taxon>
    </lineage>
</organism>
<sequence length="96" mass="11183">MVEGDKNMTFCHTKANERRIHKEIKALRDDGGSLISDFKGIKGIVEHYFTDIFRSTRPSELEIREVVESLKRKVTSDMNEFLLRPFVEDEIILALK</sequence>
<comment type="caution">
    <text evidence="1">The sequence shown here is derived from an EMBL/GenBank/DDBJ whole genome shotgun (WGS) entry which is preliminary data.</text>
</comment>